<dbReference type="Proteomes" id="UP000199062">
    <property type="component" value="Unassembled WGS sequence"/>
</dbReference>
<reference evidence="5 6" key="1">
    <citation type="submission" date="2016-10" db="EMBL/GenBank/DDBJ databases">
        <authorList>
            <person name="de Groot N.N."/>
        </authorList>
    </citation>
    <scope>NUCLEOTIDE SEQUENCE [LARGE SCALE GENOMIC DNA]</scope>
    <source>
        <strain evidence="5 6">CGMCC 1.10457</strain>
    </source>
</reference>
<evidence type="ECO:0000313" key="6">
    <source>
        <dbReference type="Proteomes" id="UP000199062"/>
    </source>
</evidence>
<proteinExistence type="predicted"/>
<evidence type="ECO:0000313" key="5">
    <source>
        <dbReference type="EMBL" id="SFR99255.1"/>
    </source>
</evidence>
<gene>
    <name evidence="5" type="ORF">SAMN05216559_2178</name>
</gene>
<sequence length="230" mass="25495">MKYVRLALDQDPEVRHPMHQFVVAHDGYEVSRLLEVSYSQPGTDAGEGFGIQTALFHVTGSPVEPYEAALRETEEVIEYELSRRDDDSFYLYVRGEHTDADDRLVEAFSRQGLVLMMPVEFHADGTMRATVIGPGETVQRAVEALPEAFTVDVRSVGEYDARYFVTGGRLTDRQYEAVDAAVDCGYYEEPRSGSVADVAEVLGCSPGTAAEHLRRAEASVMADVVSERFS</sequence>
<dbReference type="Pfam" id="PF24278">
    <property type="entry name" value="HVO_0513_N"/>
    <property type="match status" value="1"/>
</dbReference>
<dbReference type="InterPro" id="IPR007050">
    <property type="entry name" value="HTH_bacterioopsin"/>
</dbReference>
<feature type="domain" description="HVO-0513-like N-terminal" evidence="4">
    <location>
        <begin position="52"/>
        <end position="159"/>
    </location>
</feature>
<dbReference type="PANTHER" id="PTHR34236">
    <property type="entry name" value="DIMETHYL SULFOXIDE REDUCTASE TRANSCRIPTIONAL ACTIVATOR"/>
    <property type="match status" value="1"/>
</dbReference>
<evidence type="ECO:0000256" key="1">
    <source>
        <dbReference type="ARBA" id="ARBA00023015"/>
    </source>
</evidence>
<dbReference type="PANTHER" id="PTHR34236:SF1">
    <property type="entry name" value="DIMETHYL SULFOXIDE REDUCTASE TRANSCRIPTIONAL ACTIVATOR"/>
    <property type="match status" value="1"/>
</dbReference>
<accession>A0A1I6L704</accession>
<name>A0A1I6L704_9EURY</name>
<dbReference type="STRING" id="767519.SAMN05216559_2178"/>
<dbReference type="RefSeq" id="WP_089816562.1">
    <property type="nucleotide sequence ID" value="NZ_FOZK01000002.1"/>
</dbReference>
<dbReference type="InterPro" id="IPR056493">
    <property type="entry name" value="HVO_0513_N"/>
</dbReference>
<organism evidence="5 6">
    <name type="scientific">Halomicrobium zhouii</name>
    <dbReference type="NCBI Taxonomy" id="767519"/>
    <lineage>
        <taxon>Archaea</taxon>
        <taxon>Methanobacteriati</taxon>
        <taxon>Methanobacteriota</taxon>
        <taxon>Stenosarchaea group</taxon>
        <taxon>Halobacteria</taxon>
        <taxon>Halobacteriales</taxon>
        <taxon>Haloarculaceae</taxon>
        <taxon>Halomicrobium</taxon>
    </lineage>
</organism>
<keyword evidence="1" id="KW-0805">Transcription regulation</keyword>
<evidence type="ECO:0000256" key="2">
    <source>
        <dbReference type="ARBA" id="ARBA00023163"/>
    </source>
</evidence>
<dbReference type="OrthoDB" id="194393at2157"/>
<feature type="domain" description="HTH bat-type" evidence="3">
    <location>
        <begin position="170"/>
        <end position="221"/>
    </location>
</feature>
<keyword evidence="6" id="KW-1185">Reference proteome</keyword>
<dbReference type="EMBL" id="FOZK01000002">
    <property type="protein sequence ID" value="SFR99255.1"/>
    <property type="molecule type" value="Genomic_DNA"/>
</dbReference>
<evidence type="ECO:0000259" key="4">
    <source>
        <dbReference type="Pfam" id="PF24278"/>
    </source>
</evidence>
<keyword evidence="2" id="KW-0804">Transcription</keyword>
<protein>
    <submittedName>
        <fullName evidence="5">Predicted DNA binding protein, contains HTH domain</fullName>
    </submittedName>
</protein>
<dbReference type="Pfam" id="PF04967">
    <property type="entry name" value="HTH_10"/>
    <property type="match status" value="1"/>
</dbReference>
<evidence type="ECO:0000259" key="3">
    <source>
        <dbReference type="Pfam" id="PF04967"/>
    </source>
</evidence>
<dbReference type="AlphaFoldDB" id="A0A1I6L704"/>